<dbReference type="AlphaFoldDB" id="A0A4Y7RQ01"/>
<comment type="caution">
    <text evidence="2">The sequence shown here is derived from an EMBL/GenBank/DDBJ whole genome shotgun (WGS) entry which is preliminary data.</text>
</comment>
<sequence>MALLLPLVRVYPAPFRHTSTSLVAEKVSKPSVFAPCNVEEDGGTRWSRSKRCLMAGVGDHCANHLLDESTLGLFLHRRDFGKCHLSSRRRITRDVAQRSSGRERECRMQSIRWIHKDPPRTPSRNKCLISTSTCLLAVAVNLRELRRKCHPLVITWAASAPYHVTLGYIPRYRHCLAKSPRTAHRWNCYSSPPECLVEYPDFEPTGKAGRSQAHTWQCNSLRDEPLTRHGTPKSLRVATRPYPTSDLRPFL</sequence>
<feature type="region of interest" description="Disordered" evidence="1">
    <location>
        <begin position="223"/>
        <end position="251"/>
    </location>
</feature>
<reference evidence="2 3" key="1">
    <citation type="journal article" date="2019" name="Nat. Ecol. Evol.">
        <title>Megaphylogeny resolves global patterns of mushroom evolution.</title>
        <authorList>
            <person name="Varga T."/>
            <person name="Krizsan K."/>
            <person name="Foldi C."/>
            <person name="Dima B."/>
            <person name="Sanchez-Garcia M."/>
            <person name="Sanchez-Ramirez S."/>
            <person name="Szollosi G.J."/>
            <person name="Szarkandi J.G."/>
            <person name="Papp V."/>
            <person name="Albert L."/>
            <person name="Andreopoulos W."/>
            <person name="Angelini C."/>
            <person name="Antonin V."/>
            <person name="Barry K.W."/>
            <person name="Bougher N.L."/>
            <person name="Buchanan P."/>
            <person name="Buyck B."/>
            <person name="Bense V."/>
            <person name="Catcheside P."/>
            <person name="Chovatia M."/>
            <person name="Cooper J."/>
            <person name="Damon W."/>
            <person name="Desjardin D."/>
            <person name="Finy P."/>
            <person name="Geml J."/>
            <person name="Haridas S."/>
            <person name="Hughes K."/>
            <person name="Justo A."/>
            <person name="Karasinski D."/>
            <person name="Kautmanova I."/>
            <person name="Kiss B."/>
            <person name="Kocsube S."/>
            <person name="Kotiranta H."/>
            <person name="LaButti K.M."/>
            <person name="Lechner B.E."/>
            <person name="Liimatainen K."/>
            <person name="Lipzen A."/>
            <person name="Lukacs Z."/>
            <person name="Mihaltcheva S."/>
            <person name="Morgado L.N."/>
            <person name="Niskanen T."/>
            <person name="Noordeloos M.E."/>
            <person name="Ohm R.A."/>
            <person name="Ortiz-Santana B."/>
            <person name="Ovrebo C."/>
            <person name="Racz N."/>
            <person name="Riley R."/>
            <person name="Savchenko A."/>
            <person name="Shiryaev A."/>
            <person name="Soop K."/>
            <person name="Spirin V."/>
            <person name="Szebenyi C."/>
            <person name="Tomsovsky M."/>
            <person name="Tulloss R.E."/>
            <person name="Uehling J."/>
            <person name="Grigoriev I.V."/>
            <person name="Vagvolgyi C."/>
            <person name="Papp T."/>
            <person name="Martin F.M."/>
            <person name="Miettinen O."/>
            <person name="Hibbett D.S."/>
            <person name="Nagy L.G."/>
        </authorList>
    </citation>
    <scope>NUCLEOTIDE SEQUENCE [LARGE SCALE GENOMIC DNA]</scope>
    <source>
        <strain evidence="2 3">FP101781</strain>
    </source>
</reference>
<evidence type="ECO:0000313" key="3">
    <source>
        <dbReference type="Proteomes" id="UP000298030"/>
    </source>
</evidence>
<protein>
    <submittedName>
        <fullName evidence="2">Uncharacterized protein</fullName>
    </submittedName>
</protein>
<keyword evidence="3" id="KW-1185">Reference proteome</keyword>
<dbReference type="EMBL" id="QPFP01000457">
    <property type="protein sequence ID" value="TEB10923.1"/>
    <property type="molecule type" value="Genomic_DNA"/>
</dbReference>
<evidence type="ECO:0000313" key="2">
    <source>
        <dbReference type="EMBL" id="TEB10923.1"/>
    </source>
</evidence>
<name>A0A4Y7RQ01_COPMI</name>
<organism evidence="2 3">
    <name type="scientific">Coprinellus micaceus</name>
    <name type="common">Glistening ink-cap mushroom</name>
    <name type="synonym">Coprinus micaceus</name>
    <dbReference type="NCBI Taxonomy" id="71717"/>
    <lineage>
        <taxon>Eukaryota</taxon>
        <taxon>Fungi</taxon>
        <taxon>Dikarya</taxon>
        <taxon>Basidiomycota</taxon>
        <taxon>Agaricomycotina</taxon>
        <taxon>Agaricomycetes</taxon>
        <taxon>Agaricomycetidae</taxon>
        <taxon>Agaricales</taxon>
        <taxon>Agaricineae</taxon>
        <taxon>Psathyrellaceae</taxon>
        <taxon>Coprinellus</taxon>
    </lineage>
</organism>
<accession>A0A4Y7RQ01</accession>
<proteinExistence type="predicted"/>
<dbReference type="Proteomes" id="UP000298030">
    <property type="component" value="Unassembled WGS sequence"/>
</dbReference>
<evidence type="ECO:0000256" key="1">
    <source>
        <dbReference type="SAM" id="MobiDB-lite"/>
    </source>
</evidence>
<gene>
    <name evidence="2" type="ORF">FA13DRAFT_1004924</name>
</gene>